<proteinExistence type="predicted"/>
<organism evidence="1 2">
    <name type="scientific">Aphis glycines</name>
    <name type="common">Soybean aphid</name>
    <dbReference type="NCBI Taxonomy" id="307491"/>
    <lineage>
        <taxon>Eukaryota</taxon>
        <taxon>Metazoa</taxon>
        <taxon>Ecdysozoa</taxon>
        <taxon>Arthropoda</taxon>
        <taxon>Hexapoda</taxon>
        <taxon>Insecta</taxon>
        <taxon>Pterygota</taxon>
        <taxon>Neoptera</taxon>
        <taxon>Paraneoptera</taxon>
        <taxon>Hemiptera</taxon>
        <taxon>Sternorrhyncha</taxon>
        <taxon>Aphidomorpha</taxon>
        <taxon>Aphidoidea</taxon>
        <taxon>Aphididae</taxon>
        <taxon>Aphidini</taxon>
        <taxon>Aphis</taxon>
        <taxon>Aphis</taxon>
    </lineage>
</organism>
<dbReference type="Proteomes" id="UP000475862">
    <property type="component" value="Unassembled WGS sequence"/>
</dbReference>
<accession>A0A6G0T2F3</accession>
<feature type="non-terminal residue" evidence="1">
    <location>
        <position position="1"/>
    </location>
</feature>
<comment type="caution">
    <text evidence="1">The sequence shown here is derived from an EMBL/GenBank/DDBJ whole genome shotgun (WGS) entry which is preliminary data.</text>
</comment>
<evidence type="ECO:0000313" key="1">
    <source>
        <dbReference type="EMBL" id="KAE9524759.1"/>
    </source>
</evidence>
<keyword evidence="2" id="KW-1185">Reference proteome</keyword>
<evidence type="ECO:0000313" key="2">
    <source>
        <dbReference type="Proteomes" id="UP000475862"/>
    </source>
</evidence>
<dbReference type="EMBL" id="VYZN01000065">
    <property type="protein sequence ID" value="KAE9524759.1"/>
    <property type="molecule type" value="Genomic_DNA"/>
</dbReference>
<name>A0A6G0T2F3_APHGL</name>
<dbReference type="AlphaFoldDB" id="A0A6G0T2F3"/>
<sequence length="292" mass="34782">SYCHGPSTVPNGHTTNFTFCLSANIQRSPTLSCPFFCQRFVTKHKTCVKFKYFIYNQINYLLLPSIDLGEVQETFNVLMVHEYKRILYVYYQTMSQLHVFQFLYTAYPIQIYHGINDLFHKLVDIPKYYDQFHQSQYLSRAIGAINGVINQKNFFQKLRWSSIKNTIITLLRGDLELFYLERYHLNKPCSYHIQIETATLHFLCHLVHDEVYLFLQDLNTQNYQEFGHEKLVSKKNYISNKHVNKHRNYKLTIPNVKKNGMFIVDVLNFKFYGFCLLDIVINDKKNLLRYTS</sequence>
<gene>
    <name evidence="1" type="ORF">AGLY_014809</name>
</gene>
<reference evidence="1 2" key="1">
    <citation type="submission" date="2019-08" db="EMBL/GenBank/DDBJ databases">
        <title>The genome of the soybean aphid Biotype 1, its phylome, world population structure and adaptation to the North American continent.</title>
        <authorList>
            <person name="Giordano R."/>
            <person name="Donthu R.K."/>
            <person name="Hernandez A.G."/>
            <person name="Wright C.L."/>
            <person name="Zimin A.V."/>
        </authorList>
    </citation>
    <scope>NUCLEOTIDE SEQUENCE [LARGE SCALE GENOMIC DNA]</scope>
    <source>
        <tissue evidence="1">Whole aphids</tissue>
    </source>
</reference>
<protein>
    <submittedName>
        <fullName evidence="1">Uncharacterized protein</fullName>
    </submittedName>
</protein>